<evidence type="ECO:0000256" key="1">
    <source>
        <dbReference type="SAM" id="MobiDB-lite"/>
    </source>
</evidence>
<reference evidence="4" key="1">
    <citation type="submission" date="2016-10" db="EMBL/GenBank/DDBJ databases">
        <authorList>
            <person name="Varghese N."/>
            <person name="Submissions S."/>
        </authorList>
    </citation>
    <scope>NUCLEOTIDE SEQUENCE [LARGE SCALE GENOMIC DNA]</scope>
    <source>
        <strain evidence="4">DUS833</strain>
    </source>
</reference>
<name>A0A1H1EVA4_9BURK</name>
<dbReference type="STRING" id="157910.SAMN05445850_2150"/>
<feature type="transmembrane region" description="Helical" evidence="2">
    <location>
        <begin position="114"/>
        <end position="133"/>
    </location>
</feature>
<dbReference type="EMBL" id="FNKX01000001">
    <property type="protein sequence ID" value="SDQ92548.1"/>
    <property type="molecule type" value="Genomic_DNA"/>
</dbReference>
<sequence length="164" mass="17853">MSGAPATRADRREPRRSPSAGAHAPARPSRATPTAMTTETHSQRAERSPLRRILSSVFAILQTRLELVGIELAEEKDRLLGVLFLGLAATMLATMALIALTALVAIAFWDTYRWQALAGITAVYAIAGLACALKARSGLRNAPMVFETTIAEFEKDREAFRSRD</sequence>
<proteinExistence type="predicted"/>
<protein>
    <submittedName>
        <fullName evidence="3">Uncharacterized membrane protein YqjE</fullName>
    </submittedName>
</protein>
<keyword evidence="4" id="KW-1185">Reference proteome</keyword>
<evidence type="ECO:0000313" key="4">
    <source>
        <dbReference type="Proteomes" id="UP000199365"/>
    </source>
</evidence>
<dbReference type="InterPro" id="IPR009937">
    <property type="entry name" value="Phage_holin_3_6"/>
</dbReference>
<accession>A0A1H1EVA4</accession>
<evidence type="ECO:0000256" key="2">
    <source>
        <dbReference type="SAM" id="Phobius"/>
    </source>
</evidence>
<dbReference type="Pfam" id="PF07332">
    <property type="entry name" value="Phage_holin_3_6"/>
    <property type="match status" value="1"/>
</dbReference>
<dbReference type="Proteomes" id="UP000199365">
    <property type="component" value="Unassembled WGS sequence"/>
</dbReference>
<feature type="region of interest" description="Disordered" evidence="1">
    <location>
        <begin position="1"/>
        <end position="48"/>
    </location>
</feature>
<keyword evidence="2" id="KW-0812">Transmembrane</keyword>
<keyword evidence="2" id="KW-0472">Membrane</keyword>
<keyword evidence="2" id="KW-1133">Transmembrane helix</keyword>
<organism evidence="3 4">
    <name type="scientific">Paraburkholderia tuberum</name>
    <dbReference type="NCBI Taxonomy" id="157910"/>
    <lineage>
        <taxon>Bacteria</taxon>
        <taxon>Pseudomonadati</taxon>
        <taxon>Pseudomonadota</taxon>
        <taxon>Betaproteobacteria</taxon>
        <taxon>Burkholderiales</taxon>
        <taxon>Burkholderiaceae</taxon>
        <taxon>Paraburkholderia</taxon>
    </lineage>
</organism>
<evidence type="ECO:0000313" key="3">
    <source>
        <dbReference type="EMBL" id="SDQ92548.1"/>
    </source>
</evidence>
<dbReference type="AlphaFoldDB" id="A0A1H1EVA4"/>
<gene>
    <name evidence="3" type="ORF">SAMN05445850_2150</name>
</gene>
<feature type="transmembrane region" description="Helical" evidence="2">
    <location>
        <begin position="82"/>
        <end position="108"/>
    </location>
</feature>
<feature type="compositionally biased region" description="Low complexity" evidence="1">
    <location>
        <begin position="24"/>
        <end position="38"/>
    </location>
</feature>